<dbReference type="PIRSF" id="PIRSF006603">
    <property type="entry name" value="DinF"/>
    <property type="match status" value="1"/>
</dbReference>
<evidence type="ECO:0000256" key="2">
    <source>
        <dbReference type="ARBA" id="ARBA00004651"/>
    </source>
</evidence>
<keyword evidence="15" id="KW-1185">Reference proteome</keyword>
<dbReference type="eggNOG" id="COG0534">
    <property type="taxonomic scope" value="Bacteria"/>
</dbReference>
<keyword evidence="6" id="KW-0050">Antiport</keyword>
<dbReference type="GO" id="GO:0042910">
    <property type="term" value="F:xenobiotic transmembrane transporter activity"/>
    <property type="evidence" value="ECO:0007669"/>
    <property type="project" value="InterPro"/>
</dbReference>
<evidence type="ECO:0000256" key="10">
    <source>
        <dbReference type="ARBA" id="ARBA00023065"/>
    </source>
</evidence>
<dbReference type="OrthoDB" id="9780160at2"/>
<evidence type="ECO:0000256" key="11">
    <source>
        <dbReference type="ARBA" id="ARBA00023136"/>
    </source>
</evidence>
<keyword evidence="9 13" id="KW-1133">Transmembrane helix</keyword>
<comment type="caution">
    <text evidence="14">The sequence shown here is derived from an EMBL/GenBank/DDBJ whole genome shotgun (WGS) entry which is preliminary data.</text>
</comment>
<dbReference type="GO" id="GO:0015297">
    <property type="term" value="F:antiporter activity"/>
    <property type="evidence" value="ECO:0007669"/>
    <property type="project" value="UniProtKB-KW"/>
</dbReference>
<keyword evidence="11 13" id="KW-0472">Membrane</keyword>
<dbReference type="InterPro" id="IPR048279">
    <property type="entry name" value="MdtK-like"/>
</dbReference>
<dbReference type="GO" id="GO:0005886">
    <property type="term" value="C:plasma membrane"/>
    <property type="evidence" value="ECO:0007669"/>
    <property type="project" value="UniProtKB-SubCell"/>
</dbReference>
<accession>U2FLZ8</accession>
<sequence>MMQINQYRYKHNRDFYRSLLKLAIPMGLSALLQALLNMTDTLMITKLSVEAIAAVGTANKLFFLLMLSLFGVYSGLGAFISQFWGKEDLKQLQTVYFIALIVGLAISFVFSIIAIFLPEQFVNFFVDDSEVIKLGGQYLRIIGFSYLVSSFIFGFEMVSRSTENAILPTIIAIIGIVFNIGLNFLFIFGNESLGIRALGVQGAALGTLIARSIQLLCYITYILITKDRVLWIKRSSINIEKTLVKKLISKAAPVLANEFIWSLGITFTFMAYGRLGVNAIASVQLFDTLFSLLTVFTWGIANSSTVMLGKALGEKNIEKARWYSKLFIFTAIIMGIVTSILILASIPLIDYVYNTSNFFKTLSSGDVENFEIVITNLKRLLFTVSFYMPFKLLAAVFIVGILRSGGDTVFALFTEFFGLWVYAVPIAFVLVKVTNNIGVVFMFVTFEEVIKDVICLIRYKSGKYIHNLVHEDDYLEHEDTNSNELNYV</sequence>
<keyword evidence="7" id="KW-1003">Cell membrane</keyword>
<dbReference type="InParanoid" id="U2FLZ8"/>
<dbReference type="Pfam" id="PF01554">
    <property type="entry name" value="MatE"/>
    <property type="match status" value="2"/>
</dbReference>
<dbReference type="CDD" id="cd13134">
    <property type="entry name" value="MATE_like_8"/>
    <property type="match status" value="1"/>
</dbReference>
<dbReference type="STRING" id="1033810.HLPCO_000426"/>
<evidence type="ECO:0000256" key="7">
    <source>
        <dbReference type="ARBA" id="ARBA00022475"/>
    </source>
</evidence>
<feature type="transmembrane region" description="Helical" evidence="13">
    <location>
        <begin position="409"/>
        <end position="431"/>
    </location>
</feature>
<proteinExistence type="inferred from homology"/>
<evidence type="ECO:0000256" key="9">
    <source>
        <dbReference type="ARBA" id="ARBA00022989"/>
    </source>
</evidence>
<organism evidence="14 15">
    <name type="scientific">Haloplasma contractile SSD-17B</name>
    <dbReference type="NCBI Taxonomy" id="1033810"/>
    <lineage>
        <taxon>Bacteria</taxon>
        <taxon>Bacillati</taxon>
        <taxon>Mycoplasmatota</taxon>
        <taxon>Mollicutes</taxon>
        <taxon>Haloplasmatales</taxon>
        <taxon>Haloplasmataceae</taxon>
        <taxon>Haloplasma</taxon>
    </lineage>
</organism>
<dbReference type="InterPro" id="IPR002528">
    <property type="entry name" value="MATE_fam"/>
</dbReference>
<dbReference type="Proteomes" id="UP000005707">
    <property type="component" value="Unassembled WGS sequence"/>
</dbReference>
<evidence type="ECO:0000256" key="12">
    <source>
        <dbReference type="ARBA" id="ARBA00031636"/>
    </source>
</evidence>
<dbReference type="GO" id="GO:0006811">
    <property type="term" value="P:monoatomic ion transport"/>
    <property type="evidence" value="ECO:0007669"/>
    <property type="project" value="UniProtKB-KW"/>
</dbReference>
<feature type="transmembrane region" description="Helical" evidence="13">
    <location>
        <begin position="95"/>
        <end position="117"/>
    </location>
</feature>
<protein>
    <recommendedName>
        <fullName evidence="4">Probable multidrug resistance protein NorM</fullName>
    </recommendedName>
    <alternativeName>
        <fullName evidence="12">Multidrug-efflux transporter</fullName>
    </alternativeName>
</protein>
<reference evidence="14 15" key="2">
    <citation type="journal article" date="2013" name="PLoS ONE">
        <title>INDIGO - INtegrated Data Warehouse of MIcrobial GenOmes with Examples from the Red Sea Extremophiles.</title>
        <authorList>
            <person name="Alam I."/>
            <person name="Antunes A."/>
            <person name="Kamau A.A."/>
            <person name="Ba Alawi W."/>
            <person name="Kalkatawi M."/>
            <person name="Stingl U."/>
            <person name="Bajic V.B."/>
        </authorList>
    </citation>
    <scope>NUCLEOTIDE SEQUENCE [LARGE SCALE GENOMIC DNA]</scope>
    <source>
        <strain evidence="14 15">SSD-17B</strain>
    </source>
</reference>
<feature type="transmembrane region" description="Helical" evidence="13">
    <location>
        <begin position="322"/>
        <end position="349"/>
    </location>
</feature>
<evidence type="ECO:0000256" key="1">
    <source>
        <dbReference type="ARBA" id="ARBA00003408"/>
    </source>
</evidence>
<feature type="transmembrane region" description="Helical" evidence="13">
    <location>
        <begin position="165"/>
        <end position="188"/>
    </location>
</feature>
<evidence type="ECO:0000256" key="4">
    <source>
        <dbReference type="ARBA" id="ARBA00020268"/>
    </source>
</evidence>
<evidence type="ECO:0000256" key="6">
    <source>
        <dbReference type="ARBA" id="ARBA00022449"/>
    </source>
</evidence>
<feature type="transmembrane region" description="Helical" evidence="13">
    <location>
        <begin position="61"/>
        <end position="83"/>
    </location>
</feature>
<evidence type="ECO:0000256" key="13">
    <source>
        <dbReference type="SAM" id="Phobius"/>
    </source>
</evidence>
<feature type="transmembrane region" description="Helical" evidence="13">
    <location>
        <begin position="200"/>
        <end position="224"/>
    </location>
</feature>
<keyword evidence="10" id="KW-0406">Ion transport</keyword>
<feature type="transmembrane region" description="Helical" evidence="13">
    <location>
        <begin position="20"/>
        <end position="38"/>
    </location>
</feature>
<feature type="transmembrane region" description="Helical" evidence="13">
    <location>
        <begin position="137"/>
        <end position="158"/>
    </location>
</feature>
<keyword evidence="5" id="KW-0813">Transport</keyword>
<comment type="similarity">
    <text evidence="3">Belongs to the multi antimicrobial extrusion (MATE) (TC 2.A.66.1) family.</text>
</comment>
<evidence type="ECO:0000256" key="8">
    <source>
        <dbReference type="ARBA" id="ARBA00022692"/>
    </source>
</evidence>
<evidence type="ECO:0000256" key="3">
    <source>
        <dbReference type="ARBA" id="ARBA00010199"/>
    </source>
</evidence>
<keyword evidence="8 13" id="KW-0812">Transmembrane</keyword>
<feature type="transmembrane region" description="Helical" evidence="13">
    <location>
        <begin position="380"/>
        <end position="402"/>
    </location>
</feature>
<evidence type="ECO:0000313" key="14">
    <source>
        <dbReference type="EMBL" id="ERJ13760.1"/>
    </source>
</evidence>
<reference evidence="14 15" key="1">
    <citation type="journal article" date="2011" name="J. Bacteriol.">
        <title>Genome sequence of Haloplasma contractile, an unusual contractile bacterium from a deep-sea anoxic brine lake.</title>
        <authorList>
            <person name="Antunes A."/>
            <person name="Alam I."/>
            <person name="El Dorry H."/>
            <person name="Siam R."/>
            <person name="Robertson A."/>
            <person name="Bajic V.B."/>
            <person name="Stingl U."/>
        </authorList>
    </citation>
    <scope>NUCLEOTIDE SEQUENCE [LARGE SCALE GENOMIC DNA]</scope>
    <source>
        <strain evidence="14 15">SSD-17B</strain>
    </source>
</reference>
<dbReference type="AlphaFoldDB" id="U2FLZ8"/>
<evidence type="ECO:0000313" key="15">
    <source>
        <dbReference type="Proteomes" id="UP000005707"/>
    </source>
</evidence>
<gene>
    <name evidence="14" type="ORF">HLPCO_000426</name>
</gene>
<dbReference type="RefSeq" id="WP_008826134.1">
    <property type="nucleotide sequence ID" value="NZ_AFNU02000001.1"/>
</dbReference>
<dbReference type="PANTHER" id="PTHR43298:SF2">
    <property type="entry name" value="FMN_FAD EXPORTER YEEO-RELATED"/>
    <property type="match status" value="1"/>
</dbReference>
<dbReference type="EMBL" id="AFNU02000001">
    <property type="protein sequence ID" value="ERJ13760.1"/>
    <property type="molecule type" value="Genomic_DNA"/>
</dbReference>
<dbReference type="InterPro" id="IPR050222">
    <property type="entry name" value="MATE_MdtK"/>
</dbReference>
<name>U2FLZ8_9MOLU</name>
<dbReference type="NCBIfam" id="TIGR00797">
    <property type="entry name" value="matE"/>
    <property type="match status" value="1"/>
</dbReference>
<feature type="transmembrane region" description="Helical" evidence="13">
    <location>
        <begin position="254"/>
        <end position="273"/>
    </location>
</feature>
<comment type="subcellular location">
    <subcellularLocation>
        <location evidence="2">Cell membrane</location>
        <topology evidence="2">Multi-pass membrane protein</topology>
    </subcellularLocation>
</comment>
<evidence type="ECO:0000256" key="5">
    <source>
        <dbReference type="ARBA" id="ARBA00022448"/>
    </source>
</evidence>
<comment type="function">
    <text evidence="1">Multidrug efflux pump.</text>
</comment>
<dbReference type="PANTHER" id="PTHR43298">
    <property type="entry name" value="MULTIDRUG RESISTANCE PROTEIN NORM-RELATED"/>
    <property type="match status" value="1"/>
</dbReference>